<gene>
    <name evidence="14" type="primary">folK</name>
    <name evidence="14" type="ORF">POREN0001_1563</name>
</gene>
<evidence type="ECO:0000256" key="12">
    <source>
        <dbReference type="ARBA" id="ARBA00033413"/>
    </source>
</evidence>
<evidence type="ECO:0000256" key="9">
    <source>
        <dbReference type="ARBA" id="ARBA00022909"/>
    </source>
</evidence>
<evidence type="ECO:0000256" key="5">
    <source>
        <dbReference type="ARBA" id="ARBA00022679"/>
    </source>
</evidence>
<dbReference type="GeneID" id="93365923"/>
<dbReference type="PANTHER" id="PTHR43071:SF1">
    <property type="entry name" value="2-AMINO-4-HYDROXY-6-HYDROXYMETHYLDIHYDROPTERIDINE PYROPHOSPHOKINASE"/>
    <property type="match status" value="1"/>
</dbReference>
<evidence type="ECO:0000256" key="8">
    <source>
        <dbReference type="ARBA" id="ARBA00022840"/>
    </source>
</evidence>
<evidence type="ECO:0000256" key="10">
    <source>
        <dbReference type="ARBA" id="ARBA00029409"/>
    </source>
</evidence>
<keyword evidence="8" id="KW-0067">ATP-binding</keyword>
<evidence type="ECO:0000256" key="6">
    <source>
        <dbReference type="ARBA" id="ARBA00022741"/>
    </source>
</evidence>
<comment type="pathway">
    <text evidence="1">Cofactor biosynthesis; tetrahydrofolate biosynthesis; 2-amino-4-hydroxy-6-hydroxymethyl-7,8-dihydropteridine diphosphate from 7,8-dihydroneopterin triphosphate: step 4/4.</text>
</comment>
<dbReference type="EMBL" id="ACNN01000018">
    <property type="protein sequence ID" value="EEN82920.1"/>
    <property type="molecule type" value="Genomic_DNA"/>
</dbReference>
<sequence>MKKSAPLSLVYLSLGSNQGERWELLSLAIRKIRDEIGTIASIARYIETEPWGFSSPHPFLNTAVAVYTPLSPNELLSQTQSIEQALGRRHKHLPHEAYQDRPIDIDILLYNQEIIDQGDRLQIPHPQMLKRLFVLESLASIAPTLVHPLAQQPIASLLSQAS</sequence>
<dbReference type="InterPro" id="IPR035907">
    <property type="entry name" value="Hppk_sf"/>
</dbReference>
<dbReference type="GO" id="GO:0046656">
    <property type="term" value="P:folic acid biosynthetic process"/>
    <property type="evidence" value="ECO:0007669"/>
    <property type="project" value="UniProtKB-KW"/>
</dbReference>
<comment type="function">
    <text evidence="10">Catalyzes the transfer of pyrophosphate from adenosine triphosphate (ATP) to 6-hydroxymethyl-7,8-dihydropterin, an enzymatic step in folate biosynthesis pathway.</text>
</comment>
<name>C3JA75_POREA</name>
<dbReference type="NCBIfam" id="TIGR01498">
    <property type="entry name" value="folK"/>
    <property type="match status" value="1"/>
</dbReference>
<dbReference type="STRING" id="553175.POREN0001_1563"/>
<evidence type="ECO:0000256" key="3">
    <source>
        <dbReference type="ARBA" id="ARBA00013253"/>
    </source>
</evidence>
<evidence type="ECO:0000256" key="11">
    <source>
        <dbReference type="ARBA" id="ARBA00029766"/>
    </source>
</evidence>
<dbReference type="eggNOG" id="COG0801">
    <property type="taxonomic scope" value="Bacteria"/>
</dbReference>
<evidence type="ECO:0000259" key="13">
    <source>
        <dbReference type="Pfam" id="PF01288"/>
    </source>
</evidence>
<keyword evidence="6" id="KW-0547">Nucleotide-binding</keyword>
<comment type="similarity">
    <text evidence="2">Belongs to the HPPK family.</text>
</comment>
<comment type="caution">
    <text evidence="14">The sequence shown here is derived from an EMBL/GenBank/DDBJ whole genome shotgun (WGS) entry which is preliminary data.</text>
</comment>
<evidence type="ECO:0000313" key="15">
    <source>
        <dbReference type="Proteomes" id="UP000004295"/>
    </source>
</evidence>
<evidence type="ECO:0000256" key="7">
    <source>
        <dbReference type="ARBA" id="ARBA00022777"/>
    </source>
</evidence>
<evidence type="ECO:0000256" key="2">
    <source>
        <dbReference type="ARBA" id="ARBA00005810"/>
    </source>
</evidence>
<dbReference type="Pfam" id="PF01288">
    <property type="entry name" value="HPPK"/>
    <property type="match status" value="1"/>
</dbReference>
<organism evidence="14 15">
    <name type="scientific">Porphyromonas endodontalis (strain ATCC 35406 / DSM 24491 / JCM 8526 / CCUG 16442 / BCRC 14492 / NCTC 13058 / HG 370)</name>
    <name type="common">Bacteroides endodontalis</name>
    <dbReference type="NCBI Taxonomy" id="553175"/>
    <lineage>
        <taxon>Bacteria</taxon>
        <taxon>Pseudomonadati</taxon>
        <taxon>Bacteroidota</taxon>
        <taxon>Bacteroidia</taxon>
        <taxon>Bacteroidales</taxon>
        <taxon>Porphyromonadaceae</taxon>
        <taxon>Porphyromonas</taxon>
    </lineage>
</organism>
<dbReference type="EC" id="2.7.6.3" evidence="3"/>
<keyword evidence="7 14" id="KW-0418">Kinase</keyword>
<dbReference type="AlphaFoldDB" id="C3JA75"/>
<dbReference type="Proteomes" id="UP000004295">
    <property type="component" value="Unassembled WGS sequence"/>
</dbReference>
<keyword evidence="5 14" id="KW-0808">Transferase</keyword>
<dbReference type="UniPathway" id="UPA00077">
    <property type="reaction ID" value="UER00155"/>
</dbReference>
<dbReference type="Gene3D" id="3.30.70.560">
    <property type="entry name" value="7,8-Dihydro-6-hydroxymethylpterin-pyrophosphokinase HPPK"/>
    <property type="match status" value="1"/>
</dbReference>
<feature type="domain" description="7,8-dihydro-6-hydroxymethylpterin-pyrophosphokinase" evidence="13">
    <location>
        <begin position="11"/>
        <end position="143"/>
    </location>
</feature>
<dbReference type="GO" id="GO:0046654">
    <property type="term" value="P:tetrahydrofolate biosynthetic process"/>
    <property type="evidence" value="ECO:0007669"/>
    <property type="project" value="UniProtKB-UniPathway"/>
</dbReference>
<keyword evidence="15" id="KW-1185">Reference proteome</keyword>
<dbReference type="GO" id="GO:0005524">
    <property type="term" value="F:ATP binding"/>
    <property type="evidence" value="ECO:0007669"/>
    <property type="project" value="UniProtKB-KW"/>
</dbReference>
<evidence type="ECO:0000313" key="14">
    <source>
        <dbReference type="EMBL" id="EEN82920.1"/>
    </source>
</evidence>
<dbReference type="PANTHER" id="PTHR43071">
    <property type="entry name" value="2-AMINO-4-HYDROXY-6-HYDROXYMETHYLDIHYDROPTERIDINE PYROPHOSPHOKINASE"/>
    <property type="match status" value="1"/>
</dbReference>
<dbReference type="RefSeq" id="WP_004333451.1">
    <property type="nucleotide sequence ID" value="NZ_ACNN01000018.1"/>
</dbReference>
<dbReference type="InterPro" id="IPR000550">
    <property type="entry name" value="Hppk"/>
</dbReference>
<dbReference type="GO" id="GO:0016301">
    <property type="term" value="F:kinase activity"/>
    <property type="evidence" value="ECO:0007669"/>
    <property type="project" value="UniProtKB-KW"/>
</dbReference>
<reference evidence="14 15" key="1">
    <citation type="submission" date="2009-04" db="EMBL/GenBank/DDBJ databases">
        <authorList>
            <person name="Sebastian Y."/>
            <person name="Madupu R."/>
            <person name="Durkin A.S."/>
            <person name="Torralba M."/>
            <person name="Methe B."/>
            <person name="Sutton G.G."/>
            <person name="Strausberg R.L."/>
            <person name="Nelson K.E."/>
        </authorList>
    </citation>
    <scope>NUCLEOTIDE SEQUENCE [LARGE SCALE GENOMIC DNA]</scope>
    <source>
        <strain evidence="15">ATCC 35406 / BCRC 14492 / JCM 8526 / NCTC 13058 / HG 370</strain>
    </source>
</reference>
<dbReference type="GO" id="GO:0003848">
    <property type="term" value="F:2-amino-4-hydroxy-6-hydroxymethyldihydropteridine diphosphokinase activity"/>
    <property type="evidence" value="ECO:0007669"/>
    <property type="project" value="UniProtKB-EC"/>
</dbReference>
<accession>C3JA75</accession>
<proteinExistence type="inferred from homology"/>
<dbReference type="CDD" id="cd00483">
    <property type="entry name" value="HPPK"/>
    <property type="match status" value="1"/>
</dbReference>
<evidence type="ECO:0000256" key="1">
    <source>
        <dbReference type="ARBA" id="ARBA00005051"/>
    </source>
</evidence>
<protein>
    <recommendedName>
        <fullName evidence="4">2-amino-4-hydroxy-6-hydroxymethyldihydropteridine pyrophosphokinase</fullName>
        <ecNumber evidence="3">2.7.6.3</ecNumber>
    </recommendedName>
    <alternativeName>
        <fullName evidence="11">6-hydroxymethyl-7,8-dihydropterin pyrophosphokinase</fullName>
    </alternativeName>
    <alternativeName>
        <fullName evidence="12">7,8-dihydro-6-hydroxymethylpterin-pyrophosphokinase</fullName>
    </alternativeName>
</protein>
<evidence type="ECO:0000256" key="4">
    <source>
        <dbReference type="ARBA" id="ARBA00016218"/>
    </source>
</evidence>
<dbReference type="SUPFAM" id="SSF55083">
    <property type="entry name" value="6-hydroxymethyl-7,8-dihydropterin pyrophosphokinase, HPPK"/>
    <property type="match status" value="1"/>
</dbReference>
<keyword evidence="9" id="KW-0289">Folate biosynthesis</keyword>